<sequence>MKLLIIWKRIHQTIYKNVEIPTLQLNKKFIDIIDGKSSIYVTIPLQYSTPKNRRSNLSFGRLNFSKICRGNQKQTFRTDFIIQGRRENKGIKSQMIKFKEKQSITKKENKQIELKLEILKNQIQSIQMQLLLSQEKEINIQTKVKEINQTNKTLQKEENKKVYIIVQSKFRKTIKRGSTNPQFQQNFQNNNSHKKLLESLQKEIQQIENKKYNVVNDVPLNQNIVMVSESWVLMNTFTEEDISSIKSFRSEGNQKNKSCESFSIF</sequence>
<reference evidence="2" key="1">
    <citation type="submission" date="2021-01" db="EMBL/GenBank/DDBJ databases">
        <authorList>
            <consortium name="Genoscope - CEA"/>
            <person name="William W."/>
        </authorList>
    </citation>
    <scope>NUCLEOTIDE SEQUENCE</scope>
</reference>
<protein>
    <submittedName>
        <fullName evidence="2">Uncharacterized protein</fullName>
    </submittedName>
</protein>
<gene>
    <name evidence="2" type="ORF">PPRIM_AZ9-3.1.T0340178</name>
</gene>
<name>A0A8S1L6R6_PARPR</name>
<evidence type="ECO:0000313" key="2">
    <source>
        <dbReference type="EMBL" id="CAD8063157.1"/>
    </source>
</evidence>
<feature type="coiled-coil region" evidence="1">
    <location>
        <begin position="102"/>
        <end position="160"/>
    </location>
</feature>
<evidence type="ECO:0000313" key="3">
    <source>
        <dbReference type="Proteomes" id="UP000688137"/>
    </source>
</evidence>
<accession>A0A8S1L6R6</accession>
<dbReference type="Proteomes" id="UP000688137">
    <property type="component" value="Unassembled WGS sequence"/>
</dbReference>
<dbReference type="EMBL" id="CAJJDM010000033">
    <property type="protein sequence ID" value="CAD8063157.1"/>
    <property type="molecule type" value="Genomic_DNA"/>
</dbReference>
<organism evidence="2 3">
    <name type="scientific">Paramecium primaurelia</name>
    <dbReference type="NCBI Taxonomy" id="5886"/>
    <lineage>
        <taxon>Eukaryota</taxon>
        <taxon>Sar</taxon>
        <taxon>Alveolata</taxon>
        <taxon>Ciliophora</taxon>
        <taxon>Intramacronucleata</taxon>
        <taxon>Oligohymenophorea</taxon>
        <taxon>Peniculida</taxon>
        <taxon>Parameciidae</taxon>
        <taxon>Paramecium</taxon>
    </lineage>
</organism>
<keyword evidence="3" id="KW-1185">Reference proteome</keyword>
<feature type="coiled-coil region" evidence="1">
    <location>
        <begin position="190"/>
        <end position="217"/>
    </location>
</feature>
<proteinExistence type="predicted"/>
<evidence type="ECO:0000256" key="1">
    <source>
        <dbReference type="SAM" id="Coils"/>
    </source>
</evidence>
<dbReference type="AlphaFoldDB" id="A0A8S1L6R6"/>
<comment type="caution">
    <text evidence="2">The sequence shown here is derived from an EMBL/GenBank/DDBJ whole genome shotgun (WGS) entry which is preliminary data.</text>
</comment>
<keyword evidence="1" id="KW-0175">Coiled coil</keyword>